<gene>
    <name evidence="1" type="ORF">N330_13876</name>
</gene>
<sequence length="123" mass="14066">HCSLTSKDTKLFQKKKEEKDKALLSEHHSMRISQALSLMNEMLSETVVLPSNEHRPLSRTRPPQEFRKSGKYLSFVLFFSYCRGHPNVPVLSERSRMAAKPSFGQKVHRFSPALGLTQPKGKN</sequence>
<dbReference type="GO" id="GO:0035869">
    <property type="term" value="C:ciliary transition zone"/>
    <property type="evidence" value="ECO:0007669"/>
    <property type="project" value="TreeGrafter"/>
</dbReference>
<feature type="non-terminal residue" evidence="1">
    <location>
        <position position="1"/>
    </location>
</feature>
<evidence type="ECO:0000313" key="2">
    <source>
        <dbReference type="Proteomes" id="UP000053001"/>
    </source>
</evidence>
<keyword evidence="2" id="KW-1185">Reference proteome</keyword>
<dbReference type="PhylomeDB" id="A0A091Q1H9"/>
<evidence type="ECO:0000313" key="1">
    <source>
        <dbReference type="EMBL" id="KFQ13363.1"/>
    </source>
</evidence>
<dbReference type="Proteomes" id="UP000053001">
    <property type="component" value="Unassembled WGS sequence"/>
</dbReference>
<proteinExistence type="predicted"/>
<dbReference type="GO" id="GO:0060271">
    <property type="term" value="P:cilium assembly"/>
    <property type="evidence" value="ECO:0007669"/>
    <property type="project" value="TreeGrafter"/>
</dbReference>
<organism evidence="1 2">
    <name type="scientific">Leptosomus discolor</name>
    <name type="common">Madagascar cuckoo roller</name>
    <name type="synonym">Cuculus discolor</name>
    <dbReference type="NCBI Taxonomy" id="188344"/>
    <lineage>
        <taxon>Eukaryota</taxon>
        <taxon>Metazoa</taxon>
        <taxon>Chordata</taxon>
        <taxon>Craniata</taxon>
        <taxon>Vertebrata</taxon>
        <taxon>Euteleostomi</taxon>
        <taxon>Archelosauria</taxon>
        <taxon>Archosauria</taxon>
        <taxon>Dinosauria</taxon>
        <taxon>Saurischia</taxon>
        <taxon>Theropoda</taxon>
        <taxon>Coelurosauria</taxon>
        <taxon>Aves</taxon>
        <taxon>Neognathae</taxon>
        <taxon>Neoaves</taxon>
        <taxon>Telluraves</taxon>
        <taxon>Coraciimorphae</taxon>
        <taxon>Coraciiformes</taxon>
        <taxon>Leptosomidae</taxon>
        <taxon>Leptosomus</taxon>
    </lineage>
</organism>
<dbReference type="Pfam" id="PF15392">
    <property type="entry name" value="Joubert"/>
    <property type="match status" value="1"/>
</dbReference>
<feature type="non-terminal residue" evidence="1">
    <location>
        <position position="123"/>
    </location>
</feature>
<protein>
    <submittedName>
        <fullName evidence="1">Uncharacterized protein C5orf42</fullName>
    </submittedName>
</protein>
<reference evidence="1 2" key="1">
    <citation type="submission" date="2014-04" db="EMBL/GenBank/DDBJ databases">
        <title>Genome evolution of avian class.</title>
        <authorList>
            <person name="Zhang G."/>
            <person name="Li C."/>
        </authorList>
    </citation>
    <scope>NUCLEOTIDE SEQUENCE [LARGE SCALE GENOMIC DNA]</scope>
    <source>
        <strain evidence="1">BGI_N330</strain>
    </source>
</reference>
<dbReference type="AlphaFoldDB" id="A0A091Q1H9"/>
<dbReference type="PANTHER" id="PTHR14492">
    <property type="entry name" value="JBTS17"/>
    <property type="match status" value="1"/>
</dbReference>
<dbReference type="InterPro" id="IPR028236">
    <property type="entry name" value="CPLANE1"/>
</dbReference>
<name>A0A091Q1H9_LEPDC</name>
<dbReference type="EMBL" id="KK682904">
    <property type="protein sequence ID" value="KFQ13363.1"/>
    <property type="molecule type" value="Genomic_DNA"/>
</dbReference>
<accession>A0A091Q1H9</accession>
<dbReference type="PANTHER" id="PTHR14492:SF4">
    <property type="entry name" value="CILIOGENESIS AND PLANAR POLARITY EFFECTOR 1"/>
    <property type="match status" value="1"/>
</dbReference>